<dbReference type="Pfam" id="PF03243">
    <property type="entry name" value="MerB"/>
    <property type="match status" value="1"/>
</dbReference>
<keyword evidence="3" id="KW-1185">Reference proteome</keyword>
<accession>A0A939KL15</accession>
<dbReference type="Proteomes" id="UP000664164">
    <property type="component" value="Unassembled WGS sequence"/>
</dbReference>
<dbReference type="InterPro" id="IPR004927">
    <property type="entry name" value="MerB"/>
</dbReference>
<dbReference type="SUPFAM" id="SSF160387">
    <property type="entry name" value="NosL/MerB-like"/>
    <property type="match status" value="1"/>
</dbReference>
<evidence type="ECO:0000256" key="1">
    <source>
        <dbReference type="SAM" id="MobiDB-lite"/>
    </source>
</evidence>
<protein>
    <submittedName>
        <fullName evidence="2">Uncharacterized protein</fullName>
    </submittedName>
</protein>
<sequence>MRSAFCNQVLFFASAEAAQPWLDTHPGGSVVPVAEAYRLGTAMTEALLDETLPAQPAAPGMGAGAEGHRAEK</sequence>
<organism evidence="2 3">
    <name type="scientific">Arthrobacter cavernae</name>
    <dbReference type="NCBI Taxonomy" id="2817681"/>
    <lineage>
        <taxon>Bacteria</taxon>
        <taxon>Bacillati</taxon>
        <taxon>Actinomycetota</taxon>
        <taxon>Actinomycetes</taxon>
        <taxon>Micrococcales</taxon>
        <taxon>Micrococcaceae</taxon>
        <taxon>Arthrobacter</taxon>
    </lineage>
</organism>
<name>A0A939KL15_9MICC</name>
<evidence type="ECO:0000313" key="2">
    <source>
        <dbReference type="EMBL" id="MBO1266671.1"/>
    </source>
</evidence>
<dbReference type="EMBL" id="JAFNLL010000002">
    <property type="protein sequence ID" value="MBO1266671.1"/>
    <property type="molecule type" value="Genomic_DNA"/>
</dbReference>
<dbReference type="InterPro" id="IPR053717">
    <property type="entry name" value="MerB_lyase_sf"/>
</dbReference>
<reference evidence="2" key="1">
    <citation type="submission" date="2021-03" db="EMBL/GenBank/DDBJ databases">
        <title>A new species, PO-11, isolated from a karst cave deposit.</title>
        <authorList>
            <person name="Zhaoxiaoyong W."/>
        </authorList>
    </citation>
    <scope>NUCLEOTIDE SEQUENCE</scope>
    <source>
        <strain evidence="2">PO-11</strain>
    </source>
</reference>
<evidence type="ECO:0000313" key="3">
    <source>
        <dbReference type="Proteomes" id="UP000664164"/>
    </source>
</evidence>
<dbReference type="AlphaFoldDB" id="A0A939KL15"/>
<proteinExistence type="predicted"/>
<dbReference type="GO" id="GO:0018836">
    <property type="term" value="F:alkylmercury lyase activity"/>
    <property type="evidence" value="ECO:0007669"/>
    <property type="project" value="InterPro"/>
</dbReference>
<dbReference type="Gene3D" id="3.30.450.410">
    <property type="match status" value="1"/>
</dbReference>
<gene>
    <name evidence="2" type="ORF">J1902_01520</name>
</gene>
<feature type="region of interest" description="Disordered" evidence="1">
    <location>
        <begin position="53"/>
        <end position="72"/>
    </location>
</feature>
<comment type="caution">
    <text evidence="2">The sequence shown here is derived from an EMBL/GenBank/DDBJ whole genome shotgun (WGS) entry which is preliminary data.</text>
</comment>